<evidence type="ECO:0000313" key="11">
    <source>
        <dbReference type="Proteomes" id="UP000271974"/>
    </source>
</evidence>
<dbReference type="PANTHER" id="PTHR24559">
    <property type="entry name" value="TRANSPOSON TY3-I GAG-POL POLYPROTEIN"/>
    <property type="match status" value="1"/>
</dbReference>
<keyword evidence="2" id="KW-0808">Transferase</keyword>
<keyword evidence="11" id="KW-1185">Reference proteome</keyword>
<dbReference type="FunFam" id="3.10.10.10:FF:000007">
    <property type="entry name" value="Retrovirus-related Pol polyprotein from transposon 17.6-like Protein"/>
    <property type="match status" value="1"/>
</dbReference>
<dbReference type="InterPro" id="IPR001969">
    <property type="entry name" value="Aspartic_peptidase_AS"/>
</dbReference>
<evidence type="ECO:0000256" key="1">
    <source>
        <dbReference type="ARBA" id="ARBA00022670"/>
    </source>
</evidence>
<gene>
    <name evidence="10" type="ORF">EGW08_017793</name>
</gene>
<keyword evidence="3" id="KW-0548">Nucleotidyltransferase</keyword>
<dbReference type="InterPro" id="IPR053134">
    <property type="entry name" value="RNA-dir_DNA_polymerase"/>
</dbReference>
<keyword evidence="1" id="KW-0645">Protease</keyword>
<dbReference type="AlphaFoldDB" id="A0A433SYS4"/>
<dbReference type="InterPro" id="IPR043502">
    <property type="entry name" value="DNA/RNA_pol_sf"/>
</dbReference>
<evidence type="ECO:0000256" key="5">
    <source>
        <dbReference type="ARBA" id="ARBA00022759"/>
    </source>
</evidence>
<dbReference type="GO" id="GO:0003964">
    <property type="term" value="F:RNA-directed DNA polymerase activity"/>
    <property type="evidence" value="ECO:0007669"/>
    <property type="project" value="UniProtKB-KW"/>
</dbReference>
<name>A0A433SYS4_ELYCH</name>
<dbReference type="SUPFAM" id="SSF56672">
    <property type="entry name" value="DNA/RNA polymerases"/>
    <property type="match status" value="1"/>
</dbReference>
<dbReference type="Gene3D" id="3.10.10.10">
    <property type="entry name" value="HIV Type 1 Reverse Transcriptase, subunit A, domain 1"/>
    <property type="match status" value="1"/>
</dbReference>
<keyword evidence="7" id="KW-0695">RNA-directed DNA polymerase</keyword>
<dbReference type="InterPro" id="IPR043128">
    <property type="entry name" value="Rev_trsase/Diguanyl_cyclase"/>
</dbReference>
<organism evidence="10 11">
    <name type="scientific">Elysia chlorotica</name>
    <name type="common">Eastern emerald elysia</name>
    <name type="synonym">Sea slug</name>
    <dbReference type="NCBI Taxonomy" id="188477"/>
    <lineage>
        <taxon>Eukaryota</taxon>
        <taxon>Metazoa</taxon>
        <taxon>Spiralia</taxon>
        <taxon>Lophotrochozoa</taxon>
        <taxon>Mollusca</taxon>
        <taxon>Gastropoda</taxon>
        <taxon>Heterobranchia</taxon>
        <taxon>Euthyneura</taxon>
        <taxon>Panpulmonata</taxon>
        <taxon>Sacoglossa</taxon>
        <taxon>Placobranchoidea</taxon>
        <taxon>Plakobranchidae</taxon>
        <taxon>Elysia</taxon>
    </lineage>
</organism>
<dbReference type="EMBL" id="RQTK01000830">
    <property type="protein sequence ID" value="RUS74455.1"/>
    <property type="molecule type" value="Genomic_DNA"/>
</dbReference>
<accession>A0A433SYS4</accession>
<keyword evidence="4" id="KW-0540">Nuclease</keyword>
<comment type="caution">
    <text evidence="10">The sequence shown here is derived from an EMBL/GenBank/DDBJ whole genome shotgun (WGS) entry which is preliminary data.</text>
</comment>
<dbReference type="CDD" id="cd01647">
    <property type="entry name" value="RT_LTR"/>
    <property type="match status" value="1"/>
</dbReference>
<evidence type="ECO:0000256" key="8">
    <source>
        <dbReference type="SAM" id="MobiDB-lite"/>
    </source>
</evidence>
<keyword evidence="5" id="KW-0255">Endonuclease</keyword>
<feature type="domain" description="Reverse transcriptase" evidence="9">
    <location>
        <begin position="170"/>
        <end position="358"/>
    </location>
</feature>
<reference evidence="10 11" key="1">
    <citation type="submission" date="2019-01" db="EMBL/GenBank/DDBJ databases">
        <title>A draft genome assembly of the solar-powered sea slug Elysia chlorotica.</title>
        <authorList>
            <person name="Cai H."/>
            <person name="Li Q."/>
            <person name="Fang X."/>
            <person name="Li J."/>
            <person name="Curtis N.E."/>
            <person name="Altenburger A."/>
            <person name="Shibata T."/>
            <person name="Feng M."/>
            <person name="Maeda T."/>
            <person name="Schwartz J.A."/>
            <person name="Shigenobu S."/>
            <person name="Lundholm N."/>
            <person name="Nishiyama T."/>
            <person name="Yang H."/>
            <person name="Hasebe M."/>
            <person name="Li S."/>
            <person name="Pierce S.K."/>
            <person name="Wang J."/>
        </authorList>
    </citation>
    <scope>NUCLEOTIDE SEQUENCE [LARGE SCALE GENOMIC DNA]</scope>
    <source>
        <strain evidence="10">EC2010</strain>
        <tissue evidence="10">Whole organism of an adult</tissue>
    </source>
</reference>
<dbReference type="STRING" id="188477.A0A433SYS4"/>
<dbReference type="PROSITE" id="PS00141">
    <property type="entry name" value="ASP_PROTEASE"/>
    <property type="match status" value="1"/>
</dbReference>
<dbReference type="GO" id="GO:0004190">
    <property type="term" value="F:aspartic-type endopeptidase activity"/>
    <property type="evidence" value="ECO:0007669"/>
    <property type="project" value="InterPro"/>
</dbReference>
<evidence type="ECO:0000256" key="7">
    <source>
        <dbReference type="ARBA" id="ARBA00022918"/>
    </source>
</evidence>
<dbReference type="Gene3D" id="3.30.70.270">
    <property type="match status" value="1"/>
</dbReference>
<feature type="region of interest" description="Disordered" evidence="8">
    <location>
        <begin position="1"/>
        <end position="25"/>
    </location>
</feature>
<proteinExistence type="predicted"/>
<dbReference type="OrthoDB" id="6112485at2759"/>
<dbReference type="GO" id="GO:0004519">
    <property type="term" value="F:endonuclease activity"/>
    <property type="evidence" value="ECO:0007669"/>
    <property type="project" value="UniProtKB-KW"/>
</dbReference>
<evidence type="ECO:0000256" key="2">
    <source>
        <dbReference type="ARBA" id="ARBA00022679"/>
    </source>
</evidence>
<dbReference type="GO" id="GO:0006508">
    <property type="term" value="P:proteolysis"/>
    <property type="evidence" value="ECO:0007669"/>
    <property type="project" value="UniProtKB-KW"/>
</dbReference>
<keyword evidence="6" id="KW-0378">Hydrolase</keyword>
<dbReference type="Pfam" id="PF00078">
    <property type="entry name" value="RVT_1"/>
    <property type="match status" value="1"/>
</dbReference>
<dbReference type="PROSITE" id="PS50878">
    <property type="entry name" value="RT_POL"/>
    <property type="match status" value="1"/>
</dbReference>
<evidence type="ECO:0000256" key="4">
    <source>
        <dbReference type="ARBA" id="ARBA00022722"/>
    </source>
</evidence>
<protein>
    <recommendedName>
        <fullName evidence="9">Reverse transcriptase domain-containing protein</fullName>
    </recommendedName>
</protein>
<dbReference type="InterPro" id="IPR000477">
    <property type="entry name" value="RT_dom"/>
</dbReference>
<evidence type="ECO:0000256" key="3">
    <source>
        <dbReference type="ARBA" id="ARBA00022695"/>
    </source>
</evidence>
<evidence type="ECO:0000313" key="10">
    <source>
        <dbReference type="EMBL" id="RUS74455.1"/>
    </source>
</evidence>
<dbReference type="PANTHER" id="PTHR24559:SF444">
    <property type="entry name" value="REVERSE TRANSCRIPTASE DOMAIN-CONTAINING PROTEIN"/>
    <property type="match status" value="1"/>
</dbReference>
<sequence length="359" mass="39018">METNSPPAAVSKAMGFPDGQIAGGATDGRTREVKYVLPTDVRRILVQTPEADLDTLAKTADGIVAPGKRQSQCKIEGTTGLNNAPSICAINSSSISVTDIISGRSFLVDTGAEESVFPASYGDRKKSSGPNLVAANGSAISTYGHPVHARARRLDKDKLSAAKAEFEELEGLGIVRRSSSAWSSPLHIVKKSNGGWRPCGDYRWLNDVTKDDRYPLPYIQDLNSNLRRKTIFSKIDLVRGYHQIPVAEEDIPKTAIITPFGLYEYLTMPFGLKNAAQAFQRLMDGILQNLRCCFVYLDDMLVASTSPQEHEADLRSVFQSLAANGLVINTQKFAEIEAVPGPQDRFPSQSGTWVAGALK</sequence>
<evidence type="ECO:0000256" key="6">
    <source>
        <dbReference type="ARBA" id="ARBA00022801"/>
    </source>
</evidence>
<dbReference type="Proteomes" id="UP000271974">
    <property type="component" value="Unassembled WGS sequence"/>
</dbReference>
<evidence type="ECO:0000259" key="9">
    <source>
        <dbReference type="PROSITE" id="PS50878"/>
    </source>
</evidence>